<gene>
    <name evidence="2" type="ORF">H1R20_g11520</name>
</gene>
<accession>A0A9W8IZI5</accession>
<dbReference type="EMBL" id="JANBPK010001151">
    <property type="protein sequence ID" value="KAJ2925572.1"/>
    <property type="molecule type" value="Genomic_DNA"/>
</dbReference>
<sequence length="234" mass="26641">MLRDVPAPLFNFPPARLLTRVPDKSGSKIKPLSRRPPPQQQFITECGFYVAQARGEGPDAEEHFLKTFLDMFYKRWPGMKSIHEGMSFYTAEHGVCMLASELSWAATWCSQIVPSLHWEQAFQLDLDTWDIEAAKNQQHLERRKRARASAPLKVRQPSTPAVSVPPARPILKRLPKNMRPNKPCPGASLQTAIDVDMLDENNLEEGLRELEERMIIQAPAAKGRRIVPKDLTFF</sequence>
<protein>
    <submittedName>
        <fullName evidence="2">Uncharacterized protein</fullName>
    </submittedName>
</protein>
<dbReference type="OrthoDB" id="10386953at2759"/>
<name>A0A9W8IZI5_9AGAR</name>
<evidence type="ECO:0000313" key="2">
    <source>
        <dbReference type="EMBL" id="KAJ2925572.1"/>
    </source>
</evidence>
<evidence type="ECO:0000313" key="3">
    <source>
        <dbReference type="Proteomes" id="UP001140091"/>
    </source>
</evidence>
<organism evidence="2 3">
    <name type="scientific">Candolleomyces eurysporus</name>
    <dbReference type="NCBI Taxonomy" id="2828524"/>
    <lineage>
        <taxon>Eukaryota</taxon>
        <taxon>Fungi</taxon>
        <taxon>Dikarya</taxon>
        <taxon>Basidiomycota</taxon>
        <taxon>Agaricomycotina</taxon>
        <taxon>Agaricomycetes</taxon>
        <taxon>Agaricomycetidae</taxon>
        <taxon>Agaricales</taxon>
        <taxon>Agaricineae</taxon>
        <taxon>Psathyrellaceae</taxon>
        <taxon>Candolleomyces</taxon>
    </lineage>
</organism>
<keyword evidence="3" id="KW-1185">Reference proteome</keyword>
<proteinExistence type="predicted"/>
<comment type="caution">
    <text evidence="2">The sequence shown here is derived from an EMBL/GenBank/DDBJ whole genome shotgun (WGS) entry which is preliminary data.</text>
</comment>
<evidence type="ECO:0000256" key="1">
    <source>
        <dbReference type="SAM" id="MobiDB-lite"/>
    </source>
</evidence>
<dbReference type="Proteomes" id="UP001140091">
    <property type="component" value="Unassembled WGS sequence"/>
</dbReference>
<feature type="region of interest" description="Disordered" evidence="1">
    <location>
        <begin position="141"/>
        <end position="166"/>
    </location>
</feature>
<dbReference type="AlphaFoldDB" id="A0A9W8IZI5"/>
<feature type="non-terminal residue" evidence="2">
    <location>
        <position position="1"/>
    </location>
</feature>
<reference evidence="2" key="1">
    <citation type="submission" date="2022-06" db="EMBL/GenBank/DDBJ databases">
        <title>Genome Sequence of Candolleomyces eurysporus.</title>
        <authorList>
            <person name="Buettner E."/>
        </authorList>
    </citation>
    <scope>NUCLEOTIDE SEQUENCE</scope>
    <source>
        <strain evidence="2">VTCC 930004</strain>
    </source>
</reference>